<accession>A0ABW8VLQ1</accession>
<keyword evidence="1 2" id="KW-0732">Signal</keyword>
<evidence type="ECO:0000256" key="2">
    <source>
        <dbReference type="SAM" id="SignalP"/>
    </source>
</evidence>
<sequence>MKKITSVFFTLLLFVSLWGQSQVEAESTFKDVHEGTNFYKEMMYLYENSIIQGYDDQTFKPGQKVTRAAAATMIGRSLDLNGEKRSTTFKDVSPQSYASGYIASAVEEGIIKGYTDQTFRPNEPVTRGEMSIFLARAFELQAQLEFDYFDIHPEQASYESIKKVSQAGIAQGLKNGLFYPRRDITRAEFSAFLARALNEDFRVEVPAISDPLVIKYKATEAKRHGGTMAFIESVNYHNGDLLFIDPYTPIQLMDTGKGQYSRVEVEGKALNEPALNKVIPTNRSGVGQITINNGAYSLSYTVVIGDQKDYAKQPINNQFLEIASYGHLAGCEFGKENVLLEEVEEYYGKADESWEDSYRRYGACGYSFGVPYGELDLKVSSIEKNMTGSGYTPSQIEQMIGENSEPTYIEHLDMYIQGYEADKHIIQFLYDGDTKKLVKYRMIY</sequence>
<evidence type="ECO:0000256" key="1">
    <source>
        <dbReference type="ARBA" id="ARBA00022729"/>
    </source>
</evidence>
<feature type="domain" description="SLH" evidence="3">
    <location>
        <begin position="85"/>
        <end position="148"/>
    </location>
</feature>
<evidence type="ECO:0000313" key="4">
    <source>
        <dbReference type="EMBL" id="MFL8936321.1"/>
    </source>
</evidence>
<gene>
    <name evidence="4" type="ORF">ACKA06_05910</name>
</gene>
<comment type="caution">
    <text evidence="4">The sequence shown here is derived from an EMBL/GenBank/DDBJ whole genome shotgun (WGS) entry which is preliminary data.</text>
</comment>
<protein>
    <submittedName>
        <fullName evidence="4">S-layer homology domain-containing protein</fullName>
    </submittedName>
</protein>
<organism evidence="4 5">
    <name type="scientific">Rossellomorea oryzaecorticis</name>
    <dbReference type="NCBI Taxonomy" id="1396505"/>
    <lineage>
        <taxon>Bacteria</taxon>
        <taxon>Bacillati</taxon>
        <taxon>Bacillota</taxon>
        <taxon>Bacilli</taxon>
        <taxon>Bacillales</taxon>
        <taxon>Bacillaceae</taxon>
        <taxon>Rossellomorea</taxon>
    </lineage>
</organism>
<evidence type="ECO:0000259" key="3">
    <source>
        <dbReference type="PROSITE" id="PS51272"/>
    </source>
</evidence>
<feature type="signal peptide" evidence="2">
    <location>
        <begin position="1"/>
        <end position="25"/>
    </location>
</feature>
<dbReference type="InterPro" id="IPR001119">
    <property type="entry name" value="SLH_dom"/>
</dbReference>
<dbReference type="PANTHER" id="PTHR43308">
    <property type="entry name" value="OUTER MEMBRANE PROTEIN ALPHA-RELATED"/>
    <property type="match status" value="1"/>
</dbReference>
<dbReference type="InterPro" id="IPR025453">
    <property type="entry name" value="DUF4309"/>
</dbReference>
<dbReference type="RefSeq" id="WP_411159252.1">
    <property type="nucleotide sequence ID" value="NZ_JBJOSA010000003.1"/>
</dbReference>
<dbReference type="Pfam" id="PF14172">
    <property type="entry name" value="DUF4309"/>
    <property type="match status" value="1"/>
</dbReference>
<proteinExistence type="predicted"/>
<dbReference type="EMBL" id="JBJOSA010000003">
    <property type="protein sequence ID" value="MFL8936321.1"/>
    <property type="molecule type" value="Genomic_DNA"/>
</dbReference>
<dbReference type="InterPro" id="IPR051465">
    <property type="entry name" value="Cell_Envelope_Struct_Comp"/>
</dbReference>
<dbReference type="Pfam" id="PF00395">
    <property type="entry name" value="SLH"/>
    <property type="match status" value="3"/>
</dbReference>
<dbReference type="PANTHER" id="PTHR43308:SF5">
    <property type="entry name" value="S-LAYER PROTEIN _ PEPTIDOGLYCAN ENDO-BETA-N-ACETYLGLUCOSAMINIDASE"/>
    <property type="match status" value="1"/>
</dbReference>
<reference evidence="4 5" key="1">
    <citation type="submission" date="2024-12" db="EMBL/GenBank/DDBJ databases">
        <authorList>
            <person name="Li X."/>
            <person name="Zhang D."/>
        </authorList>
    </citation>
    <scope>NUCLEOTIDE SEQUENCE [LARGE SCALE GENOMIC DNA]</scope>
    <source>
        <strain evidence="4 5">JCM19602</strain>
    </source>
</reference>
<dbReference type="PROSITE" id="PS51272">
    <property type="entry name" value="SLH"/>
    <property type="match status" value="3"/>
</dbReference>
<feature type="chain" id="PRO_5045892127" evidence="2">
    <location>
        <begin position="26"/>
        <end position="444"/>
    </location>
</feature>
<keyword evidence="5" id="KW-1185">Reference proteome</keyword>
<dbReference type="Proteomes" id="UP001628668">
    <property type="component" value="Unassembled WGS sequence"/>
</dbReference>
<feature type="domain" description="SLH" evidence="3">
    <location>
        <begin position="149"/>
        <end position="207"/>
    </location>
</feature>
<feature type="domain" description="SLH" evidence="3">
    <location>
        <begin position="25"/>
        <end position="84"/>
    </location>
</feature>
<evidence type="ECO:0000313" key="5">
    <source>
        <dbReference type="Proteomes" id="UP001628668"/>
    </source>
</evidence>
<name>A0ABW8VLQ1_9BACI</name>